<evidence type="ECO:0000256" key="6">
    <source>
        <dbReference type="ARBA" id="ARBA00043742"/>
    </source>
</evidence>
<dbReference type="OrthoDB" id="6424307at2759"/>
<gene>
    <name evidence="13" type="primary">ABHD11</name>
    <name evidence="13" type="ORF">TNIN_327571</name>
</gene>
<evidence type="ECO:0000256" key="1">
    <source>
        <dbReference type="ARBA" id="ARBA00008645"/>
    </source>
</evidence>
<dbReference type="Gene3D" id="3.40.50.1820">
    <property type="entry name" value="alpha/beta hydrolase"/>
    <property type="match status" value="1"/>
</dbReference>
<comment type="caution">
    <text evidence="13">The sequence shown here is derived from an EMBL/GenBank/DDBJ whole genome shotgun (WGS) entry which is preliminary data.</text>
</comment>
<dbReference type="InterPro" id="IPR000073">
    <property type="entry name" value="AB_hydrolase_1"/>
</dbReference>
<evidence type="ECO:0000313" key="13">
    <source>
        <dbReference type="EMBL" id="GFS33441.1"/>
    </source>
</evidence>
<organism evidence="13 14">
    <name type="scientific">Trichonephila inaurata madagascariensis</name>
    <dbReference type="NCBI Taxonomy" id="2747483"/>
    <lineage>
        <taxon>Eukaryota</taxon>
        <taxon>Metazoa</taxon>
        <taxon>Ecdysozoa</taxon>
        <taxon>Arthropoda</taxon>
        <taxon>Chelicerata</taxon>
        <taxon>Arachnida</taxon>
        <taxon>Araneae</taxon>
        <taxon>Araneomorphae</taxon>
        <taxon>Entelegynae</taxon>
        <taxon>Araneoidea</taxon>
        <taxon>Nephilidae</taxon>
        <taxon>Trichonephila</taxon>
        <taxon>Trichonephila inaurata</taxon>
    </lineage>
</organism>
<comment type="catalytic activity">
    <reaction evidence="5">
        <text>a 1,2-diacyl-sn-glycerol + H2O = a 2-acylglycerol + a fatty acid + H(+)</text>
        <dbReference type="Rhea" id="RHEA:33275"/>
        <dbReference type="ChEBI" id="CHEBI:15377"/>
        <dbReference type="ChEBI" id="CHEBI:15378"/>
        <dbReference type="ChEBI" id="CHEBI:17389"/>
        <dbReference type="ChEBI" id="CHEBI:17815"/>
        <dbReference type="ChEBI" id="CHEBI:28868"/>
        <dbReference type="EC" id="3.1.1.116"/>
    </reaction>
</comment>
<evidence type="ECO:0000259" key="12">
    <source>
        <dbReference type="Pfam" id="PF00561"/>
    </source>
</evidence>
<evidence type="ECO:0000256" key="11">
    <source>
        <dbReference type="ARBA" id="ARBA00048919"/>
    </source>
</evidence>
<comment type="catalytic activity">
    <reaction evidence="8">
        <text>1-octadecanoyl-2-(4Z,7Z,10Z,13Z,16Z,19Z-docosahexaenoyl)-sn-glycerol + H2O = 2-(4Z,7Z,10Z,13Z,16Z,19Z-docosahexaenoyl)-glycerol + octadecanoate + H(+)</text>
        <dbReference type="Rhea" id="RHEA:77107"/>
        <dbReference type="ChEBI" id="CHEBI:15377"/>
        <dbReference type="ChEBI" id="CHEBI:15378"/>
        <dbReference type="ChEBI" id="CHEBI:25629"/>
        <dbReference type="ChEBI" id="CHEBI:77129"/>
        <dbReference type="ChEBI" id="CHEBI:186738"/>
    </reaction>
</comment>
<evidence type="ECO:0000256" key="4">
    <source>
        <dbReference type="ARBA" id="ARBA00042703"/>
    </source>
</evidence>
<protein>
    <recommendedName>
        <fullName evidence="7">sn-1-specific diacylglycerol lipase ABHD11</fullName>
        <ecNumber evidence="3">3.1.1.116</ecNumber>
    </recommendedName>
    <alternativeName>
        <fullName evidence="4">Alpha/beta hydrolase domain-containing protein 11</fullName>
    </alternativeName>
</protein>
<comment type="catalytic activity">
    <reaction evidence="9">
        <text>1,2-didecanoylglycerol + H2O = decanoylglycerol + decanoate + H(+)</text>
        <dbReference type="Rhea" id="RHEA:48596"/>
        <dbReference type="ChEBI" id="CHEBI:11152"/>
        <dbReference type="ChEBI" id="CHEBI:15377"/>
        <dbReference type="ChEBI" id="CHEBI:15378"/>
        <dbReference type="ChEBI" id="CHEBI:27689"/>
        <dbReference type="ChEBI" id="CHEBI:90605"/>
    </reaction>
</comment>
<accession>A0A8X6I7I2</accession>
<sequence>MLDLILRINSRSHTEENCQPVRRKPEVRGEKQMKLAYELFLPSEGLSDNSLSPIIMLHGRANSKKTWKKFAPEIAERTKRQVYIYDARNHGDSSWDDEMGLDILTEDLEEFMNDFDMEQAILIGHSMGGKTAITFALKKPEAVEKLIVEDTDTEDYPEYAKQAHLRKLNILRESLTAIPANADEMTARKAVLNSLQEKLKKDPKQPKKSSIYPLEELPIKKEGNSYVWQANLDIVEDTFIKEAFNKKLSGVYNGKSLFLYGTESFYNV</sequence>
<dbReference type="PANTHER" id="PTHR46118:SF4">
    <property type="entry name" value="PROTEIN ABHD11"/>
    <property type="match status" value="1"/>
</dbReference>
<comment type="catalytic activity">
    <reaction evidence="11">
        <text>1-octadecanoyl-2-(5Z,8Z,11Z,14Z-eicosatetraenoyl)-sn-glycerol + H2O = 2-(5Z,8Z,11Z,14Z-eicosatetraenoyl)-glycerol + octadecanoate + H(+)</text>
        <dbReference type="Rhea" id="RHEA:38507"/>
        <dbReference type="ChEBI" id="CHEBI:15377"/>
        <dbReference type="ChEBI" id="CHEBI:15378"/>
        <dbReference type="ChEBI" id="CHEBI:25629"/>
        <dbReference type="ChEBI" id="CHEBI:52392"/>
        <dbReference type="ChEBI" id="CHEBI:75728"/>
    </reaction>
</comment>
<proteinExistence type="inferred from homology"/>
<evidence type="ECO:0000256" key="2">
    <source>
        <dbReference type="ARBA" id="ARBA00022801"/>
    </source>
</evidence>
<dbReference type="PANTHER" id="PTHR46118">
    <property type="entry name" value="PROTEIN ABHD11"/>
    <property type="match status" value="1"/>
</dbReference>
<evidence type="ECO:0000256" key="3">
    <source>
        <dbReference type="ARBA" id="ARBA00026104"/>
    </source>
</evidence>
<evidence type="ECO:0000256" key="7">
    <source>
        <dbReference type="ARBA" id="ARBA00044064"/>
    </source>
</evidence>
<dbReference type="GO" id="GO:0005739">
    <property type="term" value="C:mitochondrion"/>
    <property type="evidence" value="ECO:0007669"/>
    <property type="project" value="TreeGrafter"/>
</dbReference>
<dbReference type="AlphaFoldDB" id="A0A8X6I7I2"/>
<keyword evidence="2" id="KW-0378">Hydrolase</keyword>
<dbReference type="InterPro" id="IPR029058">
    <property type="entry name" value="AB_hydrolase_fold"/>
</dbReference>
<keyword evidence="14" id="KW-1185">Reference proteome</keyword>
<feature type="non-terminal residue" evidence="13">
    <location>
        <position position="1"/>
    </location>
</feature>
<feature type="domain" description="AB hydrolase-1" evidence="12">
    <location>
        <begin position="53"/>
        <end position="165"/>
    </location>
</feature>
<evidence type="ECO:0000256" key="10">
    <source>
        <dbReference type="ARBA" id="ARBA00048513"/>
    </source>
</evidence>
<evidence type="ECO:0000256" key="8">
    <source>
        <dbReference type="ARBA" id="ARBA00048283"/>
    </source>
</evidence>
<evidence type="ECO:0000256" key="5">
    <source>
        <dbReference type="ARBA" id="ARBA00043667"/>
    </source>
</evidence>
<dbReference type="Proteomes" id="UP000886998">
    <property type="component" value="Unassembled WGS sequence"/>
</dbReference>
<evidence type="ECO:0000313" key="14">
    <source>
        <dbReference type="Proteomes" id="UP000886998"/>
    </source>
</evidence>
<comment type="catalytic activity">
    <reaction evidence="10">
        <text>1-octadecanoyl-2-(9Z-octadecenoyl)-sn-glycerol + H2O = 2-(9Z-octadecenoyl)-glycerol + octadecanoate + H(+)</text>
        <dbReference type="Rhea" id="RHEA:77103"/>
        <dbReference type="ChEBI" id="CHEBI:15377"/>
        <dbReference type="ChEBI" id="CHEBI:15378"/>
        <dbReference type="ChEBI" id="CHEBI:25629"/>
        <dbReference type="ChEBI" id="CHEBI:73990"/>
        <dbReference type="ChEBI" id="CHEBI:75468"/>
    </reaction>
</comment>
<evidence type="ECO:0000256" key="9">
    <source>
        <dbReference type="ARBA" id="ARBA00048504"/>
    </source>
</evidence>
<dbReference type="GO" id="GO:0052689">
    <property type="term" value="F:carboxylic ester hydrolase activity"/>
    <property type="evidence" value="ECO:0007669"/>
    <property type="project" value="TreeGrafter"/>
</dbReference>
<comment type="similarity">
    <text evidence="1">Belongs to the AB hydrolase superfamily.</text>
</comment>
<dbReference type="SUPFAM" id="SSF53474">
    <property type="entry name" value="alpha/beta-Hydrolases"/>
    <property type="match status" value="1"/>
</dbReference>
<dbReference type="Pfam" id="PF00561">
    <property type="entry name" value="Abhydrolase_1"/>
    <property type="match status" value="1"/>
</dbReference>
<name>A0A8X6I7I2_9ARAC</name>
<reference evidence="13" key="1">
    <citation type="submission" date="2020-08" db="EMBL/GenBank/DDBJ databases">
        <title>Multicomponent nature underlies the extraordinary mechanical properties of spider dragline silk.</title>
        <authorList>
            <person name="Kono N."/>
            <person name="Nakamura H."/>
            <person name="Mori M."/>
            <person name="Yoshida Y."/>
            <person name="Ohtoshi R."/>
            <person name="Malay A.D."/>
            <person name="Moran D.A.P."/>
            <person name="Tomita M."/>
            <person name="Numata K."/>
            <person name="Arakawa K."/>
        </authorList>
    </citation>
    <scope>NUCLEOTIDE SEQUENCE</scope>
</reference>
<comment type="catalytic activity">
    <reaction evidence="6">
        <text>a 1,3-diacyl-sn-glycerol + H2O = a 1-acyl-sn-glycerol + a fatty acid + H(+)</text>
        <dbReference type="Rhea" id="RHEA:38503"/>
        <dbReference type="ChEBI" id="CHEBI:15377"/>
        <dbReference type="ChEBI" id="CHEBI:15378"/>
        <dbReference type="ChEBI" id="CHEBI:28868"/>
        <dbReference type="ChEBI" id="CHEBI:64683"/>
        <dbReference type="ChEBI" id="CHEBI:77272"/>
    </reaction>
</comment>
<dbReference type="EC" id="3.1.1.116" evidence="3"/>
<dbReference type="EMBL" id="BMAV01024484">
    <property type="protein sequence ID" value="GFS33441.1"/>
    <property type="molecule type" value="Genomic_DNA"/>
</dbReference>